<dbReference type="EMBL" id="CAUYUJ010015198">
    <property type="protein sequence ID" value="CAK0851002.1"/>
    <property type="molecule type" value="Genomic_DNA"/>
</dbReference>
<protein>
    <submittedName>
        <fullName evidence="1">Uncharacterized protein</fullName>
    </submittedName>
</protein>
<keyword evidence="2" id="KW-1185">Reference proteome</keyword>
<feature type="non-terminal residue" evidence="1">
    <location>
        <position position="107"/>
    </location>
</feature>
<reference evidence="1" key="1">
    <citation type="submission" date="2023-10" db="EMBL/GenBank/DDBJ databases">
        <authorList>
            <person name="Chen Y."/>
            <person name="Shah S."/>
            <person name="Dougan E. K."/>
            <person name="Thang M."/>
            <person name="Chan C."/>
        </authorList>
    </citation>
    <scope>NUCLEOTIDE SEQUENCE [LARGE SCALE GENOMIC DNA]</scope>
</reference>
<sequence length="107" mass="10605">TGPAFRERPDSDAALGDAAAGSVALPTPAELDADAALEPVLEHVDAHAAVALDSVELSTDAVLGSGAEAVLERAAVDNVALPAPAALDTDAAHLAQDSAMRLDSAEP</sequence>
<accession>A0ABN9TYG6</accession>
<dbReference type="Proteomes" id="UP001189429">
    <property type="component" value="Unassembled WGS sequence"/>
</dbReference>
<comment type="caution">
    <text evidence="1">The sequence shown here is derived from an EMBL/GenBank/DDBJ whole genome shotgun (WGS) entry which is preliminary data.</text>
</comment>
<name>A0ABN9TYG6_9DINO</name>
<proteinExistence type="predicted"/>
<evidence type="ECO:0000313" key="1">
    <source>
        <dbReference type="EMBL" id="CAK0851002.1"/>
    </source>
</evidence>
<feature type="non-terminal residue" evidence="1">
    <location>
        <position position="1"/>
    </location>
</feature>
<evidence type="ECO:0000313" key="2">
    <source>
        <dbReference type="Proteomes" id="UP001189429"/>
    </source>
</evidence>
<organism evidence="1 2">
    <name type="scientific">Prorocentrum cordatum</name>
    <dbReference type="NCBI Taxonomy" id="2364126"/>
    <lineage>
        <taxon>Eukaryota</taxon>
        <taxon>Sar</taxon>
        <taxon>Alveolata</taxon>
        <taxon>Dinophyceae</taxon>
        <taxon>Prorocentrales</taxon>
        <taxon>Prorocentraceae</taxon>
        <taxon>Prorocentrum</taxon>
    </lineage>
</organism>
<gene>
    <name evidence="1" type="ORF">PCOR1329_LOCUS43269</name>
</gene>